<organism evidence="4 5">
    <name type="scientific">Candidatus Hakubella thermalkaliphila</name>
    <dbReference type="NCBI Taxonomy" id="2754717"/>
    <lineage>
        <taxon>Bacteria</taxon>
        <taxon>Bacillati</taxon>
        <taxon>Actinomycetota</taxon>
        <taxon>Actinomycetota incertae sedis</taxon>
        <taxon>Candidatus Hakubellales</taxon>
        <taxon>Candidatus Hakubellaceae</taxon>
        <taxon>Candidatus Hakubella</taxon>
    </lineage>
</organism>
<dbReference type="Proteomes" id="UP000576480">
    <property type="component" value="Unassembled WGS sequence"/>
</dbReference>
<evidence type="ECO:0000256" key="3">
    <source>
        <dbReference type="SAM" id="MobiDB-lite"/>
    </source>
</evidence>
<reference evidence="4 5" key="1">
    <citation type="journal article" date="2020" name="Front. Microbiol.">
        <title>Single-cell genomics of novel Actinobacteria with the Wood-Ljungdahl pathway discovered in a serpentinizing system.</title>
        <authorList>
            <person name="Merino N."/>
            <person name="Kawai M."/>
            <person name="Boyd E.S."/>
            <person name="Colman D.R."/>
            <person name="McGlynn S.E."/>
            <person name="Nealson K.H."/>
            <person name="Kurokawa K."/>
            <person name="Hongoh Y."/>
        </authorList>
    </citation>
    <scope>NUCLEOTIDE SEQUENCE [LARGE SCALE GENOMIC DNA]</scope>
    <source>
        <strain evidence="4 5">S43</strain>
    </source>
</reference>
<dbReference type="SUPFAM" id="SSF53743">
    <property type="entry name" value="FucI/AraA N-terminal and middle domains"/>
    <property type="match status" value="1"/>
</dbReference>
<keyword evidence="2" id="KW-0119">Carbohydrate metabolism</keyword>
<evidence type="ECO:0000313" key="5">
    <source>
        <dbReference type="Proteomes" id="UP000576480"/>
    </source>
</evidence>
<dbReference type="GO" id="GO:0016861">
    <property type="term" value="F:intramolecular oxidoreductase activity, interconverting aldoses and ketoses"/>
    <property type="evidence" value="ECO:0007669"/>
    <property type="project" value="InterPro"/>
</dbReference>
<dbReference type="GO" id="GO:0005737">
    <property type="term" value="C:cytoplasm"/>
    <property type="evidence" value="ECO:0007669"/>
    <property type="project" value="InterPro"/>
</dbReference>
<dbReference type="SUPFAM" id="SSF50443">
    <property type="entry name" value="FucI/AraA C-terminal domain-like"/>
    <property type="match status" value="1"/>
</dbReference>
<comment type="caution">
    <text evidence="4">The sequence shown here is derived from an EMBL/GenBank/DDBJ whole genome shotgun (WGS) entry which is preliminary data.</text>
</comment>
<sequence>MKDNLVQEQETLKNGDENGPLEPENERKIGSSQGDSAELGLKEIELVVPDSNITPDGLVRNEKDAKNTIELFKKAEIRGLLIGTMTFGEELPTMSIAEAFSQFPIMLFGTKEGPFTSEGNRLSDSFCGTLSASSGLYRRKIKFGFAGIVFPEENAFKQKVRDFAAACLAANGFVGARIGQVGPRPAPFETCAINEVMLIEKFRQRVIPLTLADAFYQANLIDENDNEIKSIVAEIRQGIDCSKVPPESILKAARLEKVLSDFIAKEDLCCLGVQCWTAMQEIFGISSCLSMGRLTEKGYPAACEVDLHGALTMLAQYLCSFKTTPPHFIDWTIPSQEKENLFLAWHCGNVPSCLAAPGSRPQVDKHSILLSDTSYGTLEFPLKSGVVTLSRLAEYDGQFKMLITTGQIVEDKRRLRGSWSWVEVDDLEKLYETLVYEGFIHHASLTLQR</sequence>
<dbReference type="InterPro" id="IPR004216">
    <property type="entry name" value="Fuc/Ara_isomerase_C"/>
</dbReference>
<dbReference type="PANTHER" id="PTHR36120">
    <property type="entry name" value="FUCOSE ISOMERASE"/>
    <property type="match status" value="1"/>
</dbReference>
<keyword evidence="1" id="KW-0413">Isomerase</keyword>
<protein>
    <recommendedName>
        <fullName evidence="6">L-fucose isomerase C-terminal domain-containing protein</fullName>
    </recommendedName>
</protein>
<dbReference type="PANTHER" id="PTHR36120:SF1">
    <property type="entry name" value="L-FUCOSE ISOMERASE C-TERMINAL DOMAIN-CONTAINING PROTEIN"/>
    <property type="match status" value="1"/>
</dbReference>
<feature type="region of interest" description="Disordered" evidence="3">
    <location>
        <begin position="1"/>
        <end position="34"/>
    </location>
</feature>
<gene>
    <name evidence="4" type="ORF">HKBW3S43_01233</name>
</gene>
<dbReference type="GO" id="GO:0005996">
    <property type="term" value="P:monosaccharide metabolic process"/>
    <property type="evidence" value="ECO:0007669"/>
    <property type="project" value="InterPro"/>
</dbReference>
<accession>A0A6V8PS29</accession>
<name>A0A6V8PS29_9ACTN</name>
<dbReference type="RefSeq" id="WP_176230042.1">
    <property type="nucleotide sequence ID" value="NZ_BLSB01000105.1"/>
</dbReference>
<evidence type="ECO:0000256" key="1">
    <source>
        <dbReference type="ARBA" id="ARBA00023235"/>
    </source>
</evidence>
<proteinExistence type="predicted"/>
<evidence type="ECO:0000256" key="2">
    <source>
        <dbReference type="ARBA" id="ARBA00023277"/>
    </source>
</evidence>
<dbReference type="EMBL" id="BLSB01000105">
    <property type="protein sequence ID" value="GFP35442.1"/>
    <property type="molecule type" value="Genomic_DNA"/>
</dbReference>
<dbReference type="AlphaFoldDB" id="A0A6V8PS29"/>
<feature type="compositionally biased region" description="Basic and acidic residues" evidence="3">
    <location>
        <begin position="1"/>
        <end position="16"/>
    </location>
</feature>
<dbReference type="InterPro" id="IPR009015">
    <property type="entry name" value="Fucose_isomerase_N/cen_sf"/>
</dbReference>
<evidence type="ECO:0008006" key="6">
    <source>
        <dbReference type="Google" id="ProtNLM"/>
    </source>
</evidence>
<evidence type="ECO:0000313" key="4">
    <source>
        <dbReference type="EMBL" id="GFP35442.1"/>
    </source>
</evidence>